<dbReference type="Proteomes" id="UP000242861">
    <property type="component" value="Unassembled WGS sequence"/>
</dbReference>
<evidence type="ECO:0000256" key="1">
    <source>
        <dbReference type="SAM" id="MobiDB-lite"/>
    </source>
</evidence>
<dbReference type="CDD" id="cd17470">
    <property type="entry name" value="T3SS_Flik_C"/>
    <property type="match status" value="1"/>
</dbReference>
<feature type="region of interest" description="Disordered" evidence="1">
    <location>
        <begin position="373"/>
        <end position="397"/>
    </location>
</feature>
<dbReference type="InterPro" id="IPR052563">
    <property type="entry name" value="FliK"/>
</dbReference>
<proteinExistence type="predicted"/>
<feature type="compositionally biased region" description="Basic and acidic residues" evidence="1">
    <location>
        <begin position="32"/>
        <end position="55"/>
    </location>
</feature>
<dbReference type="Pfam" id="PF02120">
    <property type="entry name" value="Flg_hook"/>
    <property type="match status" value="1"/>
</dbReference>
<protein>
    <submittedName>
        <fullName evidence="3">Flagellar hook-length control protein FliK</fullName>
    </submittedName>
</protein>
<sequence>MAVAPDLLLQMNVEVKPRYAPAKTAEKPAQPGRDDFSNVYARERQNQAPERREAASRSATGEVRGATERAGDGKPAQHDGDTLAADGKGLPSDAPPGGDLPAVVDDQSALAELDPLLLLGLTGQEGEQSAAADLPLAAAQSELSDQAEEDSADLLLDAVVLGAQPASVLQDQISKPSTEAELQVNGTLNIAQRQAALASSSGAPAQAASELLEENAGSDPHVEQWLPENVESLSRQLEQPLSNASLPRAEPLEARLSVLSQAIAQNNLNTARVASPVLPQVPGAALNLQQPGWAEGAVDKVMWMSSQNLKSAEIELNPAELGRLEVRISLNQEQTQITFASANANVRDALETQLHRLREMFNQQGMTQLDVNVSDQSPGRGWQGQGEEGRGATAGRNDREADPLLLQGVSEVHSQPGRIGLGLVDYYA</sequence>
<feature type="region of interest" description="Disordered" evidence="1">
    <location>
        <begin position="13"/>
        <end position="103"/>
    </location>
</feature>
<comment type="caution">
    <text evidence="3">The sequence shown here is derived from an EMBL/GenBank/DDBJ whole genome shotgun (WGS) entry which is preliminary data.</text>
</comment>
<feature type="domain" description="Flagellar hook-length control protein-like C-terminal" evidence="2">
    <location>
        <begin position="299"/>
        <end position="379"/>
    </location>
</feature>
<dbReference type="PANTHER" id="PTHR37533">
    <property type="entry name" value="FLAGELLAR HOOK-LENGTH CONTROL PROTEIN"/>
    <property type="match status" value="1"/>
</dbReference>
<dbReference type="InterPro" id="IPR021136">
    <property type="entry name" value="Flagellar_hook_control-like_C"/>
</dbReference>
<accession>A0A2I0CUA5</accession>
<evidence type="ECO:0000313" key="4">
    <source>
        <dbReference type="Proteomes" id="UP000242861"/>
    </source>
</evidence>
<reference evidence="4" key="1">
    <citation type="submission" date="2017-12" db="EMBL/GenBank/DDBJ databases">
        <authorList>
            <person name="Yu X.-Y."/>
        </authorList>
    </citation>
    <scope>NUCLEOTIDE SEQUENCE [LARGE SCALE GENOMIC DNA]</scope>
    <source>
        <strain evidence="4">ZYSR67-Z</strain>
    </source>
</reference>
<keyword evidence="3" id="KW-0282">Flagellum</keyword>
<feature type="compositionally biased region" description="Basic and acidic residues" evidence="1">
    <location>
        <begin position="65"/>
        <end position="81"/>
    </location>
</feature>
<keyword evidence="3" id="KW-0966">Cell projection</keyword>
<organism evidence="3 4">
    <name type="scientific">Pseudomonas fluvialis</name>
    <dbReference type="NCBI Taxonomy" id="1793966"/>
    <lineage>
        <taxon>Bacteria</taxon>
        <taxon>Pseudomonadati</taxon>
        <taxon>Pseudomonadota</taxon>
        <taxon>Gammaproteobacteria</taxon>
        <taxon>Pseudomonadales</taxon>
        <taxon>Pseudomonadaceae</taxon>
        <taxon>Pseudomonas</taxon>
    </lineage>
</organism>
<evidence type="ECO:0000259" key="2">
    <source>
        <dbReference type="Pfam" id="PF02120"/>
    </source>
</evidence>
<dbReference type="Gene3D" id="3.30.750.140">
    <property type="match status" value="1"/>
</dbReference>
<dbReference type="RefSeq" id="WP_101192458.1">
    <property type="nucleotide sequence ID" value="NZ_PIYS01000002.1"/>
</dbReference>
<dbReference type="EMBL" id="PIYS01000002">
    <property type="protein sequence ID" value="PKF73099.1"/>
    <property type="molecule type" value="Genomic_DNA"/>
</dbReference>
<dbReference type="PANTHER" id="PTHR37533:SF2">
    <property type="entry name" value="FLAGELLAR HOOK-LENGTH CONTROL PROTEIN"/>
    <property type="match status" value="1"/>
</dbReference>
<dbReference type="AlphaFoldDB" id="A0A2I0CUA5"/>
<evidence type="ECO:0000313" key="3">
    <source>
        <dbReference type="EMBL" id="PKF73099.1"/>
    </source>
</evidence>
<name>A0A2I0CUA5_9PSED</name>
<gene>
    <name evidence="3" type="ORF">CW360_01150</name>
</gene>
<keyword evidence="3" id="KW-0969">Cilium</keyword>
<dbReference type="InterPro" id="IPR038610">
    <property type="entry name" value="FliK-like_C_sf"/>
</dbReference>